<dbReference type="Gene3D" id="3.30.450.40">
    <property type="match status" value="1"/>
</dbReference>
<evidence type="ECO:0000259" key="1">
    <source>
        <dbReference type="PROSITE" id="PS51078"/>
    </source>
</evidence>
<dbReference type="PROSITE" id="PS51078">
    <property type="entry name" value="ICLR_ED"/>
    <property type="match status" value="1"/>
</dbReference>
<comment type="caution">
    <text evidence="2">The sequence shown here is derived from an EMBL/GenBank/DDBJ whole genome shotgun (WGS) entry which is preliminary data.</text>
</comment>
<name>X1IE23_9ZZZZ</name>
<evidence type="ECO:0000313" key="2">
    <source>
        <dbReference type="EMBL" id="GAH67490.1"/>
    </source>
</evidence>
<dbReference type="AlphaFoldDB" id="X1IE23"/>
<feature type="domain" description="IclR-ED" evidence="1">
    <location>
        <begin position="1"/>
        <end position="95"/>
    </location>
</feature>
<reference evidence="2" key="1">
    <citation type="journal article" date="2014" name="Front. Microbiol.">
        <title>High frequency of phylogenetically diverse reductive dehalogenase-homologous genes in deep subseafloor sedimentary metagenomes.</title>
        <authorList>
            <person name="Kawai M."/>
            <person name="Futagami T."/>
            <person name="Toyoda A."/>
            <person name="Takaki Y."/>
            <person name="Nishi S."/>
            <person name="Hori S."/>
            <person name="Arai W."/>
            <person name="Tsubouchi T."/>
            <person name="Morono Y."/>
            <person name="Uchiyama I."/>
            <person name="Ito T."/>
            <person name="Fujiyama A."/>
            <person name="Inagaki F."/>
            <person name="Takami H."/>
        </authorList>
    </citation>
    <scope>NUCLEOTIDE SEQUENCE</scope>
    <source>
        <strain evidence="2">Expedition CK06-06</strain>
    </source>
</reference>
<dbReference type="SUPFAM" id="SSF55781">
    <property type="entry name" value="GAF domain-like"/>
    <property type="match status" value="1"/>
</dbReference>
<dbReference type="PANTHER" id="PTHR30136:SF24">
    <property type="entry name" value="HTH-TYPE TRANSCRIPTIONAL REPRESSOR ALLR"/>
    <property type="match status" value="1"/>
</dbReference>
<accession>X1IE23</accession>
<sequence length="107" mass="12328">MHQSKRKKYNPNTITDADELEKELERVRKEGFAVDNMEHEEGVRCVAAPIRDHRGRVFGALSISGPFIRITKRKIPEFAVKVKKVAEQISKELGLSIEVKKEDQRLE</sequence>
<dbReference type="GO" id="GO:0003700">
    <property type="term" value="F:DNA-binding transcription factor activity"/>
    <property type="evidence" value="ECO:0007669"/>
    <property type="project" value="TreeGrafter"/>
</dbReference>
<dbReference type="InterPro" id="IPR050707">
    <property type="entry name" value="HTH_MetabolicPath_Reg"/>
</dbReference>
<dbReference type="GO" id="GO:0003677">
    <property type="term" value="F:DNA binding"/>
    <property type="evidence" value="ECO:0007669"/>
    <property type="project" value="TreeGrafter"/>
</dbReference>
<protein>
    <recommendedName>
        <fullName evidence="1">IclR-ED domain-containing protein</fullName>
    </recommendedName>
</protein>
<dbReference type="EMBL" id="BARU01033439">
    <property type="protein sequence ID" value="GAH67490.1"/>
    <property type="molecule type" value="Genomic_DNA"/>
</dbReference>
<dbReference type="Pfam" id="PF01614">
    <property type="entry name" value="IclR_C"/>
    <property type="match status" value="1"/>
</dbReference>
<dbReference type="InterPro" id="IPR014757">
    <property type="entry name" value="Tscrpt_reg_IclR_C"/>
</dbReference>
<dbReference type="InterPro" id="IPR029016">
    <property type="entry name" value="GAF-like_dom_sf"/>
</dbReference>
<dbReference type="GO" id="GO:0045892">
    <property type="term" value="P:negative regulation of DNA-templated transcription"/>
    <property type="evidence" value="ECO:0007669"/>
    <property type="project" value="TreeGrafter"/>
</dbReference>
<gene>
    <name evidence="2" type="ORF">S03H2_52634</name>
</gene>
<proteinExistence type="predicted"/>
<organism evidence="2">
    <name type="scientific">marine sediment metagenome</name>
    <dbReference type="NCBI Taxonomy" id="412755"/>
    <lineage>
        <taxon>unclassified sequences</taxon>
        <taxon>metagenomes</taxon>
        <taxon>ecological metagenomes</taxon>
    </lineage>
</organism>
<dbReference type="PANTHER" id="PTHR30136">
    <property type="entry name" value="HELIX-TURN-HELIX TRANSCRIPTIONAL REGULATOR, ICLR FAMILY"/>
    <property type="match status" value="1"/>
</dbReference>